<proteinExistence type="predicted"/>
<accession>A0A835B167</accession>
<dbReference type="EMBL" id="JACEFO010002056">
    <property type="protein sequence ID" value="KAF8687198.1"/>
    <property type="molecule type" value="Genomic_DNA"/>
</dbReference>
<comment type="caution">
    <text evidence="1">The sequence shown here is derived from an EMBL/GenBank/DDBJ whole genome shotgun (WGS) entry which is preliminary data.</text>
</comment>
<sequence length="38" mass="4240">MAGAASRREEECGIHGAALARARSIGCRCRRMWWPEPP</sequence>
<name>A0A835B167_9POAL</name>
<protein>
    <submittedName>
        <fullName evidence="1">Uncharacterized protein</fullName>
    </submittedName>
</protein>
<dbReference type="AlphaFoldDB" id="A0A835B167"/>
<keyword evidence="2" id="KW-1185">Reference proteome</keyword>
<dbReference type="Proteomes" id="UP000636709">
    <property type="component" value="Unassembled WGS sequence"/>
</dbReference>
<organism evidence="1 2">
    <name type="scientific">Digitaria exilis</name>
    <dbReference type="NCBI Taxonomy" id="1010633"/>
    <lineage>
        <taxon>Eukaryota</taxon>
        <taxon>Viridiplantae</taxon>
        <taxon>Streptophyta</taxon>
        <taxon>Embryophyta</taxon>
        <taxon>Tracheophyta</taxon>
        <taxon>Spermatophyta</taxon>
        <taxon>Magnoliopsida</taxon>
        <taxon>Liliopsida</taxon>
        <taxon>Poales</taxon>
        <taxon>Poaceae</taxon>
        <taxon>PACMAD clade</taxon>
        <taxon>Panicoideae</taxon>
        <taxon>Panicodae</taxon>
        <taxon>Paniceae</taxon>
        <taxon>Anthephorinae</taxon>
        <taxon>Digitaria</taxon>
    </lineage>
</organism>
<evidence type="ECO:0000313" key="1">
    <source>
        <dbReference type="EMBL" id="KAF8687198.1"/>
    </source>
</evidence>
<gene>
    <name evidence="1" type="ORF">HU200_042865</name>
</gene>
<reference evidence="1" key="1">
    <citation type="submission" date="2020-07" db="EMBL/GenBank/DDBJ databases">
        <title>Genome sequence and genetic diversity analysis of an under-domesticated orphan crop, white fonio (Digitaria exilis).</title>
        <authorList>
            <person name="Bennetzen J.L."/>
            <person name="Chen S."/>
            <person name="Ma X."/>
            <person name="Wang X."/>
            <person name="Yssel A.E.J."/>
            <person name="Chaluvadi S.R."/>
            <person name="Johnson M."/>
            <person name="Gangashetty P."/>
            <person name="Hamidou F."/>
            <person name="Sanogo M.D."/>
            <person name="Zwaenepoel A."/>
            <person name="Wallace J."/>
            <person name="Van De Peer Y."/>
            <person name="Van Deynze A."/>
        </authorList>
    </citation>
    <scope>NUCLEOTIDE SEQUENCE</scope>
    <source>
        <tissue evidence="1">Leaves</tissue>
    </source>
</reference>
<evidence type="ECO:0000313" key="2">
    <source>
        <dbReference type="Proteomes" id="UP000636709"/>
    </source>
</evidence>